<dbReference type="Proteomes" id="UP000053612">
    <property type="component" value="Unassembled WGS sequence"/>
</dbReference>
<comment type="caution">
    <text evidence="3">The sequence shown here is derived from an EMBL/GenBank/DDBJ whole genome shotgun (WGS) entry which is preliminary data.</text>
</comment>
<evidence type="ECO:0000259" key="1">
    <source>
        <dbReference type="Pfam" id="PF01471"/>
    </source>
</evidence>
<gene>
    <name evidence="3" type="ORF">LMG9449_2679</name>
</gene>
<dbReference type="Pfam" id="PF01471">
    <property type="entry name" value="PG_binding_1"/>
    <property type="match status" value="1"/>
</dbReference>
<name>A0A0V8DKE1_LACLL</name>
<evidence type="ECO:0000313" key="3">
    <source>
        <dbReference type="EMBL" id="KSU14032.1"/>
    </source>
</evidence>
<dbReference type="RefSeq" id="WP_058225492.1">
    <property type="nucleotide sequence ID" value="NZ_LKLS01000217.1"/>
</dbReference>
<dbReference type="InterPro" id="IPR017853">
    <property type="entry name" value="GH"/>
</dbReference>
<reference evidence="4" key="1">
    <citation type="submission" date="2015-10" db="EMBL/GenBank/DDBJ databases">
        <title>Draft Genome Sequences of 11 Lactococcus lactis subspecies cremoris strains.</title>
        <authorList>
            <person name="Wels M."/>
            <person name="Backus L."/>
            <person name="Boekhorst J."/>
            <person name="Dijkstra A."/>
            <person name="Beerthuizen M."/>
            <person name="Kelly W."/>
            <person name="Siezen R."/>
            <person name="Bachmann H."/>
            <person name="Van Hijum S."/>
        </authorList>
    </citation>
    <scope>NUCLEOTIDE SEQUENCE [LARGE SCALE GENOMIC DNA]</scope>
    <source>
        <strain evidence="4">LMG9449</strain>
    </source>
</reference>
<protein>
    <submittedName>
        <fullName evidence="3">Putative peptidoglycan binding domain protein</fullName>
    </submittedName>
</protein>
<dbReference type="InterPro" id="IPR036365">
    <property type="entry name" value="PGBD-like_sf"/>
</dbReference>
<dbReference type="InterPro" id="IPR015020">
    <property type="entry name" value="Rv2525c-like_Glyco_Hydro-like"/>
</dbReference>
<dbReference type="Gene3D" id="1.10.101.10">
    <property type="entry name" value="PGBD-like superfamily/PGBD"/>
    <property type="match status" value="1"/>
</dbReference>
<dbReference type="InterPro" id="IPR002477">
    <property type="entry name" value="Peptidoglycan-bd-like"/>
</dbReference>
<feature type="domain" description="Peptidoglycan binding-like" evidence="1">
    <location>
        <begin position="79"/>
        <end position="120"/>
    </location>
</feature>
<dbReference type="SUPFAM" id="SSF47090">
    <property type="entry name" value="PGBD-like"/>
    <property type="match status" value="2"/>
</dbReference>
<proteinExistence type="predicted"/>
<dbReference type="CDD" id="cd06418">
    <property type="entry name" value="GH25_BacA-like"/>
    <property type="match status" value="1"/>
</dbReference>
<evidence type="ECO:0000259" key="2">
    <source>
        <dbReference type="Pfam" id="PF08924"/>
    </source>
</evidence>
<dbReference type="Pfam" id="PF08924">
    <property type="entry name" value="Rv2525c_GlyHyd-like"/>
    <property type="match status" value="1"/>
</dbReference>
<dbReference type="EMBL" id="LKLS01000217">
    <property type="protein sequence ID" value="KSU14032.1"/>
    <property type="molecule type" value="Genomic_DNA"/>
</dbReference>
<accession>A0A0V8DKE1</accession>
<dbReference type="PATRIC" id="fig|1360.109.peg.2207"/>
<dbReference type="InterPro" id="IPR036366">
    <property type="entry name" value="PGBDSf"/>
</dbReference>
<dbReference type="AlphaFoldDB" id="A0A0V8DKE1"/>
<dbReference type="SUPFAM" id="SSF51445">
    <property type="entry name" value="(Trans)glycosidases"/>
    <property type="match status" value="1"/>
</dbReference>
<organism evidence="3 4">
    <name type="scientific">Lactococcus lactis subsp. lactis</name>
    <name type="common">Streptococcus lactis</name>
    <dbReference type="NCBI Taxonomy" id="1360"/>
    <lineage>
        <taxon>Bacteria</taxon>
        <taxon>Bacillati</taxon>
        <taxon>Bacillota</taxon>
        <taxon>Bacilli</taxon>
        <taxon>Lactobacillales</taxon>
        <taxon>Streptococcaceae</taxon>
        <taxon>Lactococcus</taxon>
    </lineage>
</organism>
<evidence type="ECO:0000313" key="4">
    <source>
        <dbReference type="Proteomes" id="UP000053612"/>
    </source>
</evidence>
<dbReference type="Gene3D" id="3.20.20.80">
    <property type="entry name" value="Glycosidases"/>
    <property type="match status" value="1"/>
</dbReference>
<sequence>MADSLVLQTQQWLNKTYGNVSGYQKVTEDGKTGWPTIYALIRGLQHELGVKELSDNFGDSTKKLYNEKVLPQLKNGYSGNVVYLIQGAFWCKGISPKAFDGVFSNDTQAAVHEFQQDAGFSEGMVFNADWAKALFDMSAFVLVSGGDSTVRAMQQWLNASYYEYFGILPCDGIYQRDTNIALIYALQAEEGLGVGEANGNYGETTTKLTPTLTLGDNSTFTKILQYALYVNGFYLSGPFDGKYTEAVAEAVAQFAGFMMLGANTGVANVTIFKGLLTSNGDTNRSAEGVDTSTQLTEEQVQVLVDNKVRYVGRYLTGTVGSGVDKRDKFLTVEEIDRITGAGLSIFPIYQDGGADLDYFNASQGAIDGFTAAEAARKLGIPRGTYIYFAVDIDIQQGDISGTVLPYFTNIYDQVIKYGYAIGVYGTRNICSQVIKNGYATYAFVSDMSTGYSGNLGFPMPQEWAFDQFIEFTMTSSSGSVGIDQVAVSGNDIGFDTIDINESGIPDGILDKVNGVGVVLPLLRNMGKVTITLDQEYSEKNELYSIYVKLSESVSSGSGDNVTSYTVSDGKLSNSFIKNMQSLYDFTKQPSNINTLTSLAKIIQKGTIRVDVAPPRAEESGNIGIEISLNIDATDIAGAKSPAYKWTIQIYFNKAGIKASPVKNNAYIDSVEKVIQYSTTTTKQLTAKGVALIDSWVKTVNQNKEVIKVVGVIEGLMLLFEEYGEEIFQFVSQFI</sequence>
<feature type="domain" description="Rv2525c-like glycoside hydrolase-like" evidence="2">
    <location>
        <begin position="303"/>
        <end position="489"/>
    </location>
</feature>